<reference evidence="6" key="1">
    <citation type="journal article" date="2011" name="Plant Physiol.">
        <title>Comprehensive sequence analysis of 24,783 barley full-length cDNAs derived from 12 clone libraries.</title>
        <authorList>
            <person name="Matsumoto T."/>
            <person name="Tanaka T."/>
            <person name="Sakai H."/>
            <person name="Amano N."/>
            <person name="Kanamori H."/>
            <person name="Kurita K."/>
            <person name="Kikuta A."/>
            <person name="Kamiya K."/>
            <person name="Yamamoto M."/>
            <person name="Ikawa H."/>
            <person name="Fujii N."/>
            <person name="Hori K."/>
            <person name="Itoh T."/>
            <person name="Sato K."/>
        </authorList>
    </citation>
    <scope>NUCLEOTIDE SEQUENCE</scope>
    <source>
        <tissue evidence="6">Leaf</tissue>
    </source>
</reference>
<dbReference type="PANTHER" id="PTHR24015:SF1892">
    <property type="entry name" value="OS04G0118700 PROTEIN"/>
    <property type="match status" value="1"/>
</dbReference>
<dbReference type="GO" id="GO:0003723">
    <property type="term" value="F:RNA binding"/>
    <property type="evidence" value="ECO:0007669"/>
    <property type="project" value="InterPro"/>
</dbReference>
<dbReference type="PANTHER" id="PTHR24015">
    <property type="entry name" value="OS07G0578800 PROTEIN-RELATED"/>
    <property type="match status" value="1"/>
</dbReference>
<evidence type="ECO:0000256" key="4">
    <source>
        <dbReference type="SAM" id="SignalP"/>
    </source>
</evidence>
<proteinExistence type="evidence at transcript level"/>
<feature type="repeat" description="PPR" evidence="3">
    <location>
        <begin position="452"/>
        <end position="486"/>
    </location>
</feature>
<dbReference type="Pfam" id="PF20431">
    <property type="entry name" value="E_motif"/>
    <property type="match status" value="1"/>
</dbReference>
<dbReference type="FunFam" id="1.25.40.10:FF:000361">
    <property type="entry name" value="Pentatricopeptide repeat-containing protein chloroplastic"/>
    <property type="match status" value="1"/>
</dbReference>
<feature type="chain" id="PRO_5003275465" evidence="4">
    <location>
        <begin position="20"/>
        <end position="878"/>
    </location>
</feature>
<name>F2D8V1_HORVV</name>
<dbReference type="Gene3D" id="1.25.40.10">
    <property type="entry name" value="Tetratricopeptide repeat domain"/>
    <property type="match status" value="6"/>
</dbReference>
<keyword evidence="2" id="KW-0809">Transit peptide</keyword>
<organism evidence="6">
    <name type="scientific">Hordeum vulgare subsp. vulgare</name>
    <name type="common">Domesticated barley</name>
    <dbReference type="NCBI Taxonomy" id="112509"/>
    <lineage>
        <taxon>Eukaryota</taxon>
        <taxon>Viridiplantae</taxon>
        <taxon>Streptophyta</taxon>
        <taxon>Embryophyta</taxon>
        <taxon>Tracheophyta</taxon>
        <taxon>Spermatophyta</taxon>
        <taxon>Magnoliopsida</taxon>
        <taxon>Liliopsida</taxon>
        <taxon>Poales</taxon>
        <taxon>Poaceae</taxon>
        <taxon>BOP clade</taxon>
        <taxon>Pooideae</taxon>
        <taxon>Triticodae</taxon>
        <taxon>Triticeae</taxon>
        <taxon>Hordeinae</taxon>
        <taxon>Hordeum</taxon>
    </lineage>
</organism>
<sequence length="878" mass="94346">ISGWLILGASTPLAAHSMAATVAPPAAPPPTSATIRSLTAAGNHAAALRALSSLSASSAQLDHFALPPAIKSAAALRDARAARSLHAAALRRALLHRPSPAVGNALLTAYARCGDLDAALALFAATATELRDAVSYNSLISALCLFRQWERALDALRDMLAEGRHDVSSFTLVSVLLACSHLPGDDGRRLGREAHAFALKRGFLDEGRERFPFNALLSMYARLGLVDDAQSLFRTTAAAFSPGGGDVVTWNTMISLLVQGGRCAEAVEVLYDMVSLGVRPDGVTFASALPACSRLEMLALGREMHAVVLKDADLAANSFVASALVDMYAGNEKVASARRVFDMVPEPSRQLGMWNAMICGYAQAGMDEEALELFSRMEAEAGCAPSETTMSGVLPACARSEGFAGKEAMHGYVVKRGMAGNRFVQNALMDMYARLGEMDVARRIFAMIDPRDVVSWNTLITGCVVQGHAAEAFQLVTEMQLPSPSPSSSSTTEEGEAHRCMPNNITLMTLLPGCAALAAPARGKEIHGYAVRHALESDIAVGSALVDMYAKCGCLAASRAVFDRLPRRNVITWNVLIMAYGMHGLGDEAVALFDEMAAGGEATPNEVTFIAALAACSHSGLVDRGLELFHGMERDHGVKPTPDLHACVVDVLGRAGRLDEAYSIITSMEPGEQQVSAWSSLLGACRLHRNVELGEVAAERLFELEPGEASHYVLLCNIYSAAGMWDKSVAVRVRMRRQGVAKEPGCSWIELDGAIHRFMAGESSHPASAEVHAHMDALWERMRREGYAPDTSCVLHDVDEDEKAAMLRYHSEKLAIAFGLLRAPPGAAIRVAKNLRVCNDCHEAAKFMSKMVGRDIVLRDVRRFHHFRDGSCSCGDYW</sequence>
<dbReference type="FunFam" id="1.25.40.10:FF:002471">
    <property type="entry name" value="Pentatricopeptide repeat-containing protein chloroplastic"/>
    <property type="match status" value="1"/>
</dbReference>
<evidence type="ECO:0000256" key="1">
    <source>
        <dbReference type="ARBA" id="ARBA00022737"/>
    </source>
</evidence>
<dbReference type="GO" id="GO:0008270">
    <property type="term" value="F:zinc ion binding"/>
    <property type="evidence" value="ECO:0007669"/>
    <property type="project" value="InterPro"/>
</dbReference>
<dbReference type="InterPro" id="IPR011990">
    <property type="entry name" value="TPR-like_helical_dom_sf"/>
</dbReference>
<dbReference type="Pfam" id="PF01535">
    <property type="entry name" value="PPR"/>
    <property type="match status" value="6"/>
</dbReference>
<keyword evidence="4" id="KW-0732">Signal</keyword>
<dbReference type="GO" id="GO:0009451">
    <property type="term" value="P:RNA modification"/>
    <property type="evidence" value="ECO:0007669"/>
    <property type="project" value="InterPro"/>
</dbReference>
<dbReference type="FunFam" id="1.25.40.10:FF:001361">
    <property type="entry name" value="Pentatricopeptide repeat-containing protein chloroplastic"/>
    <property type="match status" value="1"/>
</dbReference>
<dbReference type="InterPro" id="IPR032867">
    <property type="entry name" value="DYW_dom"/>
</dbReference>
<evidence type="ECO:0000313" key="6">
    <source>
        <dbReference type="EMBL" id="BAJ91522.1"/>
    </source>
</evidence>
<feature type="repeat" description="PPR" evidence="3">
    <location>
        <begin position="569"/>
        <end position="603"/>
    </location>
</feature>
<dbReference type="FunFam" id="1.25.40.10:FF:000733">
    <property type="entry name" value="Pentatricopeptide repeat-containing protein, chloroplastic"/>
    <property type="match status" value="1"/>
</dbReference>
<keyword evidence="1" id="KW-0677">Repeat</keyword>
<feature type="repeat" description="PPR" evidence="3">
    <location>
        <begin position="246"/>
        <end position="280"/>
    </location>
</feature>
<dbReference type="Pfam" id="PF13041">
    <property type="entry name" value="PPR_2"/>
    <property type="match status" value="2"/>
</dbReference>
<protein>
    <submittedName>
        <fullName evidence="6">Predicted protein</fullName>
    </submittedName>
</protein>
<feature type="repeat" description="PPR" evidence="3">
    <location>
        <begin position="350"/>
        <end position="385"/>
    </location>
</feature>
<dbReference type="FunFam" id="1.25.40.10:FF:003426">
    <property type="entry name" value="Pentatricopeptide repeat-containing protein chloroplastic"/>
    <property type="match status" value="1"/>
</dbReference>
<evidence type="ECO:0000256" key="3">
    <source>
        <dbReference type="PROSITE-ProRule" id="PRU00708"/>
    </source>
</evidence>
<dbReference type="PROSITE" id="PS51375">
    <property type="entry name" value="PPR"/>
    <property type="match status" value="6"/>
</dbReference>
<dbReference type="Pfam" id="PF14432">
    <property type="entry name" value="DYW_deaminase"/>
    <property type="match status" value="1"/>
</dbReference>
<dbReference type="NCBIfam" id="TIGR00756">
    <property type="entry name" value="PPR"/>
    <property type="match status" value="5"/>
</dbReference>
<dbReference type="AlphaFoldDB" id="F2D8V1"/>
<dbReference type="EMBL" id="AK360313">
    <property type="protein sequence ID" value="BAJ91522.1"/>
    <property type="molecule type" value="mRNA"/>
</dbReference>
<feature type="signal peptide" evidence="4">
    <location>
        <begin position="1"/>
        <end position="19"/>
    </location>
</feature>
<feature type="repeat" description="PPR" evidence="3">
    <location>
        <begin position="132"/>
        <end position="166"/>
    </location>
</feature>
<evidence type="ECO:0000256" key="2">
    <source>
        <dbReference type="ARBA" id="ARBA00022946"/>
    </source>
</evidence>
<feature type="domain" description="DYW" evidence="5">
    <location>
        <begin position="786"/>
        <end position="878"/>
    </location>
</feature>
<feature type="non-terminal residue" evidence="6">
    <location>
        <position position="1"/>
    </location>
</feature>
<dbReference type="InterPro" id="IPR046848">
    <property type="entry name" value="E_motif"/>
</dbReference>
<dbReference type="InterPro" id="IPR046960">
    <property type="entry name" value="PPR_At4g14850-like_plant"/>
</dbReference>
<dbReference type="InterPro" id="IPR002885">
    <property type="entry name" value="PPR_rpt"/>
</dbReference>
<feature type="repeat" description="PPR" evidence="3">
    <location>
        <begin position="605"/>
        <end position="640"/>
    </location>
</feature>
<evidence type="ECO:0000259" key="5">
    <source>
        <dbReference type="Pfam" id="PF14432"/>
    </source>
</evidence>
<accession>F2D8V1</accession>